<dbReference type="InterPro" id="IPR045092">
    <property type="entry name" value="Rrp6-like"/>
</dbReference>
<evidence type="ECO:0000256" key="2">
    <source>
        <dbReference type="ARBA" id="ARBA00022552"/>
    </source>
</evidence>
<dbReference type="RefSeq" id="XP_070919265.1">
    <property type="nucleotide sequence ID" value="XM_071063164.1"/>
</dbReference>
<dbReference type="InterPro" id="IPR010997">
    <property type="entry name" value="HRDC-like_sf"/>
</dbReference>
<keyword evidence="12" id="KW-1185">Reference proteome</keyword>
<dbReference type="InterPro" id="IPR012588">
    <property type="entry name" value="Exosome-assoc_fac_Rrp6_N"/>
</dbReference>
<evidence type="ECO:0000256" key="5">
    <source>
        <dbReference type="ARBA" id="ARBA00022835"/>
    </source>
</evidence>
<dbReference type="PANTHER" id="PTHR12124">
    <property type="entry name" value="POLYMYOSITIS/SCLERODERMA AUTOANTIGEN-RELATED"/>
    <property type="match status" value="1"/>
</dbReference>
<dbReference type="Pfam" id="PF08066">
    <property type="entry name" value="PMC2NT"/>
    <property type="match status" value="1"/>
</dbReference>
<feature type="region of interest" description="Disordered" evidence="9">
    <location>
        <begin position="542"/>
        <end position="563"/>
    </location>
</feature>
<evidence type="ECO:0000256" key="8">
    <source>
        <dbReference type="ARBA" id="ARBA00043957"/>
    </source>
</evidence>
<evidence type="ECO:0000256" key="7">
    <source>
        <dbReference type="ARBA" id="ARBA00023242"/>
    </source>
</evidence>
<keyword evidence="6" id="KW-0269">Exonuclease</keyword>
<name>A0ABQ0GIN3_9PEZI</name>
<dbReference type="SUPFAM" id="SSF53098">
    <property type="entry name" value="Ribonuclease H-like"/>
    <property type="match status" value="1"/>
</dbReference>
<evidence type="ECO:0000256" key="9">
    <source>
        <dbReference type="SAM" id="MobiDB-lite"/>
    </source>
</evidence>
<evidence type="ECO:0000313" key="11">
    <source>
        <dbReference type="EMBL" id="GAB1317534.1"/>
    </source>
</evidence>
<comment type="similarity">
    <text evidence="8">Belongs to the exosome component 10/RRP6 family.</text>
</comment>
<dbReference type="Pfam" id="PF01612">
    <property type="entry name" value="DNA_pol_A_exo1"/>
    <property type="match status" value="1"/>
</dbReference>
<keyword evidence="4" id="KW-0378">Hydrolase</keyword>
<dbReference type="Gene3D" id="1.10.150.80">
    <property type="entry name" value="HRDC domain"/>
    <property type="match status" value="1"/>
</dbReference>
<dbReference type="Gene3D" id="3.30.420.10">
    <property type="entry name" value="Ribonuclease H-like superfamily/Ribonuclease H"/>
    <property type="match status" value="1"/>
</dbReference>
<dbReference type="PROSITE" id="PS50967">
    <property type="entry name" value="HRDC"/>
    <property type="match status" value="1"/>
</dbReference>
<keyword evidence="2" id="KW-0698">rRNA processing</keyword>
<keyword evidence="7" id="KW-0539">Nucleus</keyword>
<dbReference type="InterPro" id="IPR002562">
    <property type="entry name" value="3'-5'_exonuclease_dom"/>
</dbReference>
<accession>A0ABQ0GIN3</accession>
<dbReference type="InterPro" id="IPR036397">
    <property type="entry name" value="RNaseH_sf"/>
</dbReference>
<dbReference type="EMBL" id="BAAFSV010000004">
    <property type="protein sequence ID" value="GAB1317534.1"/>
    <property type="molecule type" value="Genomic_DNA"/>
</dbReference>
<reference evidence="11 12" key="1">
    <citation type="submission" date="2024-09" db="EMBL/GenBank/DDBJ databases">
        <title>Itraconazole resistance in Madurella fahalii resulting from another homologue of gene encoding cytochrome P450 14-alpha sterol demethylase (CYP51).</title>
        <authorList>
            <person name="Yoshioka I."/>
            <person name="Fahal A.H."/>
            <person name="Kaneko S."/>
            <person name="Yaguchi T."/>
        </authorList>
    </citation>
    <scope>NUCLEOTIDE SEQUENCE [LARGE SCALE GENOMIC DNA]</scope>
    <source>
        <strain evidence="11 12">IFM 68171</strain>
    </source>
</reference>
<feature type="domain" description="HRDC" evidence="10">
    <location>
        <begin position="452"/>
        <end position="532"/>
    </location>
</feature>
<evidence type="ECO:0000256" key="6">
    <source>
        <dbReference type="ARBA" id="ARBA00022839"/>
    </source>
</evidence>
<feature type="compositionally biased region" description="Low complexity" evidence="9">
    <location>
        <begin position="630"/>
        <end position="640"/>
    </location>
</feature>
<feature type="compositionally biased region" description="Low complexity" evidence="9">
    <location>
        <begin position="677"/>
        <end position="691"/>
    </location>
</feature>
<protein>
    <submittedName>
        <fullName evidence="11">Exosome nuclease subunit</fullName>
    </submittedName>
</protein>
<dbReference type="PANTHER" id="PTHR12124:SF47">
    <property type="entry name" value="EXOSOME COMPONENT 10"/>
    <property type="match status" value="1"/>
</dbReference>
<feature type="compositionally biased region" description="Basic and acidic residues" evidence="9">
    <location>
        <begin position="641"/>
        <end position="653"/>
    </location>
</feature>
<gene>
    <name evidence="11" type="primary">RRP6</name>
    <name evidence="11" type="ORF">MFIFM68171_07744</name>
</gene>
<dbReference type="GeneID" id="98178487"/>
<dbReference type="InterPro" id="IPR012337">
    <property type="entry name" value="RNaseH-like_sf"/>
</dbReference>
<dbReference type="Pfam" id="PF00570">
    <property type="entry name" value="HRDC"/>
    <property type="match status" value="1"/>
</dbReference>
<comment type="subcellular location">
    <subcellularLocation>
        <location evidence="1">Nucleus</location>
    </subcellularLocation>
</comment>
<evidence type="ECO:0000256" key="3">
    <source>
        <dbReference type="ARBA" id="ARBA00022722"/>
    </source>
</evidence>
<evidence type="ECO:0000256" key="1">
    <source>
        <dbReference type="ARBA" id="ARBA00004123"/>
    </source>
</evidence>
<organism evidence="11 12">
    <name type="scientific">Madurella fahalii</name>
    <dbReference type="NCBI Taxonomy" id="1157608"/>
    <lineage>
        <taxon>Eukaryota</taxon>
        <taxon>Fungi</taxon>
        <taxon>Dikarya</taxon>
        <taxon>Ascomycota</taxon>
        <taxon>Pezizomycotina</taxon>
        <taxon>Sordariomycetes</taxon>
        <taxon>Sordariomycetidae</taxon>
        <taxon>Sordariales</taxon>
        <taxon>Sordariales incertae sedis</taxon>
        <taxon>Madurella</taxon>
    </lineage>
</organism>
<feature type="compositionally biased region" description="Basic and acidic residues" evidence="9">
    <location>
        <begin position="806"/>
        <end position="822"/>
    </location>
</feature>
<dbReference type="InterPro" id="IPR049559">
    <property type="entry name" value="Rrp6p-like_exo"/>
</dbReference>
<proteinExistence type="inferred from homology"/>
<comment type="caution">
    <text evidence="11">The sequence shown here is derived from an EMBL/GenBank/DDBJ whole genome shotgun (WGS) entry which is preliminary data.</text>
</comment>
<evidence type="ECO:0000313" key="12">
    <source>
        <dbReference type="Proteomes" id="UP001628179"/>
    </source>
</evidence>
<keyword evidence="3" id="KW-0540">Nuclease</keyword>
<sequence>MDPSQDFKALREAVQSALVKVTRSVNGLTNEDLQFQRTVHPSVASQLDHQTDRLLQLASGVLDSAGKFTGQRTSRLEDIDDVEIRWRSTLDVIDSLLEKADTCLDEYTGLVKRKDAPTYESGRDAKRPKSGADRLDWSLKRANILKPQNAFEKKTENFGPDPWKPLLTSKPHAKVPLEESLATFVDLEHNLQFKHPYEHEILSMEYPKRVYEPCQPMKYLPIESTKAVWVDTYEGVLDMLEDLKKATEIAIDTEHHDFRSYQGLLSLMQISTREKDWIIDTLVPWRHKLEVLNEVFADPKIVKVLHGAFMDVVWLQRDLGLYVVGLFDTHFASDVLGYAGRSLAFLLKKFVDFDADKKYQLADWRIRPLPDEMFYYARSDTHYLLYIYDMLRNELAEFTAQGHPDGTPIDRVLQRSREVSLQRYEFPVCEPETGTGARGWFNILIKSPTLYNGEQFAVYKAVFKWRDDLARREDESPHFIMAQQVVSDIARIMPTDKKALWSLLDSQARALKVHLDSLFDVIQEAKAKGANGPTMMEFFRESSGAAAGRSPHGDRPANASVEVGGDPLSIQELKTEYSQLWGSMALSSSWDGSAKIVSPDEQVEIPLFYSDLARNVFSVGKPEEVGNQNAAEQPAASEPAPVEKEEENREFTLKKSSRKRKASDVESGSESEPEPQPAGSDSDVDMDGGVSAASPDAEADSKKAKKLARKAHREERKKAAAQKEQDQGQQGQQKQTRSRTKKECKAAAKKAAAQQPNQPPAGSDTSHDEQQAGGADEEAQQPFDYTKAESVLHASRAAVANGNGHNKKDGKAGFDPYAKKSGDAPQGARKMNYEKAGRTATFKK</sequence>
<dbReference type="CDD" id="cd06147">
    <property type="entry name" value="Rrp6p_like_exo"/>
    <property type="match status" value="1"/>
</dbReference>
<dbReference type="SMART" id="SM00474">
    <property type="entry name" value="35EXOc"/>
    <property type="match status" value="1"/>
</dbReference>
<feature type="region of interest" description="Disordered" evidence="9">
    <location>
        <begin position="626"/>
        <end position="844"/>
    </location>
</feature>
<keyword evidence="5" id="KW-0271">Exosome</keyword>
<dbReference type="InterPro" id="IPR044876">
    <property type="entry name" value="HRDC_dom_sf"/>
</dbReference>
<dbReference type="SUPFAM" id="SSF47819">
    <property type="entry name" value="HRDC-like"/>
    <property type="match status" value="1"/>
</dbReference>
<evidence type="ECO:0000259" key="10">
    <source>
        <dbReference type="PROSITE" id="PS50967"/>
    </source>
</evidence>
<evidence type="ECO:0000256" key="4">
    <source>
        <dbReference type="ARBA" id="ARBA00022801"/>
    </source>
</evidence>
<dbReference type="InterPro" id="IPR002121">
    <property type="entry name" value="HRDC_dom"/>
</dbReference>
<feature type="compositionally biased region" description="Basic and acidic residues" evidence="9">
    <location>
        <begin position="712"/>
        <end position="726"/>
    </location>
</feature>
<dbReference type="Proteomes" id="UP001628179">
    <property type="component" value="Unassembled WGS sequence"/>
</dbReference>